<evidence type="ECO:0000256" key="5">
    <source>
        <dbReference type="ARBA" id="ARBA00022989"/>
    </source>
</evidence>
<evidence type="ECO:0000256" key="1">
    <source>
        <dbReference type="ARBA" id="ARBA00004651"/>
    </source>
</evidence>
<accession>A0A2T0KE37</accession>
<feature type="domain" description="ABC transmembrane type-1" evidence="8">
    <location>
        <begin position="124"/>
        <end position="327"/>
    </location>
</feature>
<dbReference type="CDD" id="cd06261">
    <property type="entry name" value="TM_PBP2"/>
    <property type="match status" value="1"/>
</dbReference>
<sequence>MSNTPATADSRSPGTEDTAVAVLQPETAAKAFVGRSPGELAWIRLKRDRTAFGSFITVVLFIVVALASPLISKLYGVTPTAGNAGLLNSEGLPIGYLGGISADHWLGLEAGSGRDLFMQLIFGLRTSLIIAFSAAIISISTGVVIGIISGYFGGWVDQALTWFTDFALAFPFLVFALAIIPIINTASYDVGEEVPGSFRIGVIIGVFALFGWMTTARLVRGQILSLREREYVEAARAAGASSAHILFKQLLPNIWAPILVAFSLALPGFIAAEAALSFLNIGVVEPTPDLGRLVYYGRQWLGTPDWAYFLIPASAVFIVVLAFNLLGDSLRDALDPKSSK</sequence>
<dbReference type="Pfam" id="PF12911">
    <property type="entry name" value="OppC_N"/>
    <property type="match status" value="1"/>
</dbReference>
<gene>
    <name evidence="9" type="ORF">CLV67_10621</name>
</gene>
<feature type="transmembrane region" description="Helical" evidence="7">
    <location>
        <begin position="128"/>
        <end position="154"/>
    </location>
</feature>
<dbReference type="OrthoDB" id="9812701at2"/>
<evidence type="ECO:0000259" key="8">
    <source>
        <dbReference type="PROSITE" id="PS50928"/>
    </source>
</evidence>
<evidence type="ECO:0000313" key="10">
    <source>
        <dbReference type="Proteomes" id="UP000239415"/>
    </source>
</evidence>
<dbReference type="Pfam" id="PF00528">
    <property type="entry name" value="BPD_transp_1"/>
    <property type="match status" value="1"/>
</dbReference>
<keyword evidence="10" id="KW-1185">Reference proteome</keyword>
<dbReference type="InterPro" id="IPR000515">
    <property type="entry name" value="MetI-like"/>
</dbReference>
<comment type="similarity">
    <text evidence="7">Belongs to the binding-protein-dependent transport system permease family.</text>
</comment>
<dbReference type="RefSeq" id="WP_106319191.1">
    <property type="nucleotide sequence ID" value="NZ_BOMO01000171.1"/>
</dbReference>
<name>A0A2T0KE37_9ACTN</name>
<proteinExistence type="inferred from homology"/>
<keyword evidence="5 7" id="KW-1133">Transmembrane helix</keyword>
<evidence type="ECO:0000256" key="7">
    <source>
        <dbReference type="RuleBase" id="RU363032"/>
    </source>
</evidence>
<evidence type="ECO:0000256" key="3">
    <source>
        <dbReference type="ARBA" id="ARBA00022475"/>
    </source>
</evidence>
<feature type="transmembrane region" description="Helical" evidence="7">
    <location>
        <begin position="51"/>
        <end position="71"/>
    </location>
</feature>
<comment type="caution">
    <text evidence="9">The sequence shown here is derived from an EMBL/GenBank/DDBJ whole genome shotgun (WGS) entry which is preliminary data.</text>
</comment>
<feature type="transmembrane region" description="Helical" evidence="7">
    <location>
        <begin position="254"/>
        <end position="279"/>
    </location>
</feature>
<reference evidence="9 10" key="1">
    <citation type="submission" date="2018-03" db="EMBL/GenBank/DDBJ databases">
        <title>Genomic Encyclopedia of Archaeal and Bacterial Type Strains, Phase II (KMG-II): from individual species to whole genera.</title>
        <authorList>
            <person name="Goeker M."/>
        </authorList>
    </citation>
    <scope>NUCLEOTIDE SEQUENCE [LARGE SCALE GENOMIC DNA]</scope>
    <source>
        <strain evidence="9 10">DSM 43146</strain>
    </source>
</reference>
<dbReference type="PANTHER" id="PTHR43386">
    <property type="entry name" value="OLIGOPEPTIDE TRANSPORT SYSTEM PERMEASE PROTEIN APPC"/>
    <property type="match status" value="1"/>
</dbReference>
<feature type="transmembrane region" description="Helical" evidence="7">
    <location>
        <begin position="306"/>
        <end position="327"/>
    </location>
</feature>
<dbReference type="SUPFAM" id="SSF161098">
    <property type="entry name" value="MetI-like"/>
    <property type="match status" value="1"/>
</dbReference>
<dbReference type="InterPro" id="IPR035906">
    <property type="entry name" value="MetI-like_sf"/>
</dbReference>
<dbReference type="PROSITE" id="PS50928">
    <property type="entry name" value="ABC_TM1"/>
    <property type="match status" value="1"/>
</dbReference>
<feature type="transmembrane region" description="Helical" evidence="7">
    <location>
        <begin position="198"/>
        <end position="219"/>
    </location>
</feature>
<feature type="transmembrane region" description="Helical" evidence="7">
    <location>
        <begin position="166"/>
        <end position="186"/>
    </location>
</feature>
<evidence type="ECO:0000313" key="9">
    <source>
        <dbReference type="EMBL" id="PRX21247.1"/>
    </source>
</evidence>
<dbReference type="InterPro" id="IPR025966">
    <property type="entry name" value="OppC_N"/>
</dbReference>
<dbReference type="AlphaFoldDB" id="A0A2T0KE37"/>
<protein>
    <submittedName>
        <fullName evidence="9">Peptide/nickel transport system permease protein</fullName>
    </submittedName>
</protein>
<organism evidence="9 10">
    <name type="scientific">Actinoplanes italicus</name>
    <dbReference type="NCBI Taxonomy" id="113567"/>
    <lineage>
        <taxon>Bacteria</taxon>
        <taxon>Bacillati</taxon>
        <taxon>Actinomycetota</taxon>
        <taxon>Actinomycetes</taxon>
        <taxon>Micromonosporales</taxon>
        <taxon>Micromonosporaceae</taxon>
        <taxon>Actinoplanes</taxon>
    </lineage>
</organism>
<dbReference type="GO" id="GO:0005886">
    <property type="term" value="C:plasma membrane"/>
    <property type="evidence" value="ECO:0007669"/>
    <property type="project" value="UniProtKB-SubCell"/>
</dbReference>
<dbReference type="Proteomes" id="UP000239415">
    <property type="component" value="Unassembled WGS sequence"/>
</dbReference>
<keyword evidence="3" id="KW-1003">Cell membrane</keyword>
<dbReference type="Gene3D" id="1.10.3720.10">
    <property type="entry name" value="MetI-like"/>
    <property type="match status" value="1"/>
</dbReference>
<keyword evidence="6 7" id="KW-0472">Membrane</keyword>
<dbReference type="InterPro" id="IPR050366">
    <property type="entry name" value="BP-dependent_transpt_permease"/>
</dbReference>
<dbReference type="EMBL" id="PVMZ01000006">
    <property type="protein sequence ID" value="PRX21247.1"/>
    <property type="molecule type" value="Genomic_DNA"/>
</dbReference>
<evidence type="ECO:0000256" key="2">
    <source>
        <dbReference type="ARBA" id="ARBA00022448"/>
    </source>
</evidence>
<keyword evidence="4 7" id="KW-0812">Transmembrane</keyword>
<evidence type="ECO:0000256" key="4">
    <source>
        <dbReference type="ARBA" id="ARBA00022692"/>
    </source>
</evidence>
<dbReference type="GO" id="GO:0055085">
    <property type="term" value="P:transmembrane transport"/>
    <property type="evidence" value="ECO:0007669"/>
    <property type="project" value="InterPro"/>
</dbReference>
<evidence type="ECO:0000256" key="6">
    <source>
        <dbReference type="ARBA" id="ARBA00023136"/>
    </source>
</evidence>
<comment type="subcellular location">
    <subcellularLocation>
        <location evidence="1 7">Cell membrane</location>
        <topology evidence="1 7">Multi-pass membrane protein</topology>
    </subcellularLocation>
</comment>
<keyword evidence="2 7" id="KW-0813">Transport</keyword>
<dbReference type="PANTHER" id="PTHR43386:SF1">
    <property type="entry name" value="D,D-DIPEPTIDE TRANSPORT SYSTEM PERMEASE PROTEIN DDPC-RELATED"/>
    <property type="match status" value="1"/>
</dbReference>